<reference evidence="1" key="1">
    <citation type="submission" date="2025-08" db="UniProtKB">
        <authorList>
            <consortium name="Ensembl"/>
        </authorList>
    </citation>
    <scope>IDENTIFICATION</scope>
</reference>
<evidence type="ECO:0008006" key="3">
    <source>
        <dbReference type="Google" id="ProtNLM"/>
    </source>
</evidence>
<dbReference type="InterPro" id="IPR036179">
    <property type="entry name" value="Ig-like_dom_sf"/>
</dbReference>
<proteinExistence type="predicted"/>
<accession>A0A8D2IVI5</accession>
<organism evidence="1 2">
    <name type="scientific">Varanus komodoensis</name>
    <name type="common">Komodo dragon</name>
    <dbReference type="NCBI Taxonomy" id="61221"/>
    <lineage>
        <taxon>Eukaryota</taxon>
        <taxon>Metazoa</taxon>
        <taxon>Chordata</taxon>
        <taxon>Craniata</taxon>
        <taxon>Vertebrata</taxon>
        <taxon>Euteleostomi</taxon>
        <taxon>Lepidosauria</taxon>
        <taxon>Squamata</taxon>
        <taxon>Bifurcata</taxon>
        <taxon>Unidentata</taxon>
        <taxon>Episquamata</taxon>
        <taxon>Toxicofera</taxon>
        <taxon>Anguimorpha</taxon>
        <taxon>Paleoanguimorpha</taxon>
        <taxon>Varanoidea</taxon>
        <taxon>Varanidae</taxon>
        <taxon>Varanus</taxon>
    </lineage>
</organism>
<dbReference type="InterPro" id="IPR013783">
    <property type="entry name" value="Ig-like_fold"/>
</dbReference>
<evidence type="ECO:0000313" key="1">
    <source>
        <dbReference type="Ensembl" id="ENSVKKP00000005792.1"/>
    </source>
</evidence>
<dbReference type="AlphaFoldDB" id="A0A8D2IVI5"/>
<dbReference type="Gene3D" id="2.60.40.10">
    <property type="entry name" value="Immunoglobulins"/>
    <property type="match status" value="1"/>
</dbReference>
<evidence type="ECO:0000313" key="2">
    <source>
        <dbReference type="Proteomes" id="UP000694545"/>
    </source>
</evidence>
<dbReference type="OMA" id="DSQYPWM"/>
<dbReference type="SUPFAM" id="SSF48726">
    <property type="entry name" value="Immunoglobulin"/>
    <property type="match status" value="1"/>
</dbReference>
<name>A0A8D2IVI5_VARKO</name>
<dbReference type="Ensembl" id="ENSVKKT00000005951.1">
    <property type="protein sequence ID" value="ENSVKKP00000005792.1"/>
    <property type="gene ID" value="ENSVKKG00000004233.1"/>
</dbReference>
<reference evidence="1" key="2">
    <citation type="submission" date="2025-09" db="UniProtKB">
        <authorList>
            <consortium name="Ensembl"/>
        </authorList>
    </citation>
    <scope>IDENTIFICATION</scope>
</reference>
<sequence>MGPFCLSAKELVEQSFRYMITGENSSLSVNCMLKNAEYPWMSWYVKDLRGQLHFLATFRQKGEKETKTWRGSSYDAERGSNTELRVVVNVAESQILYCTCSRDHKNAGLAHLSQGPG</sequence>
<dbReference type="Proteomes" id="UP000694545">
    <property type="component" value="Unplaced"/>
</dbReference>
<keyword evidence="2" id="KW-1185">Reference proteome</keyword>
<protein>
    <recommendedName>
        <fullName evidence="3">Ig-like domain-containing protein</fullName>
    </recommendedName>
</protein>